<evidence type="ECO:0000313" key="3">
    <source>
        <dbReference type="EMBL" id="GAC16569.1"/>
    </source>
</evidence>
<dbReference type="STRING" id="1127673.GLIP_3958"/>
<feature type="signal peptide" evidence="1">
    <location>
        <begin position="1"/>
        <end position="24"/>
    </location>
</feature>
<reference evidence="3 4" key="1">
    <citation type="journal article" date="2017" name="Antonie Van Leeuwenhoek">
        <title>Rhizobium rhizosphaerae sp. nov., a novel species isolated from rice rhizosphere.</title>
        <authorList>
            <person name="Zhao J.J."/>
            <person name="Zhang J."/>
            <person name="Zhang R.J."/>
            <person name="Zhang C.W."/>
            <person name="Yin H.Q."/>
            <person name="Zhang X.X."/>
        </authorList>
    </citation>
    <scope>NUCLEOTIDE SEQUENCE [LARGE SCALE GENOMIC DNA]</scope>
    <source>
        <strain evidence="3 4">E3</strain>
    </source>
</reference>
<dbReference type="AlphaFoldDB" id="K6X7H0"/>
<feature type="chain" id="PRO_5003896424" description="DUF547 domain-containing protein" evidence="1">
    <location>
        <begin position="25"/>
        <end position="268"/>
    </location>
</feature>
<evidence type="ECO:0000256" key="1">
    <source>
        <dbReference type="SAM" id="SignalP"/>
    </source>
</evidence>
<proteinExistence type="predicted"/>
<accession>K6X7H0</accession>
<feature type="domain" description="DUF547" evidence="2">
    <location>
        <begin position="78"/>
        <end position="191"/>
    </location>
</feature>
<dbReference type="EMBL" id="BAEN01000076">
    <property type="protein sequence ID" value="GAC16569.1"/>
    <property type="molecule type" value="Genomic_DNA"/>
</dbReference>
<gene>
    <name evidence="3" type="ORF">GLIP_3958</name>
</gene>
<dbReference type="RefSeq" id="WP_008846371.1">
    <property type="nucleotide sequence ID" value="NZ_BAEN01000076.1"/>
</dbReference>
<dbReference type="InterPro" id="IPR006869">
    <property type="entry name" value="DUF547"/>
</dbReference>
<organism evidence="3 4">
    <name type="scientific">Aliiglaciecola lipolytica E3</name>
    <dbReference type="NCBI Taxonomy" id="1127673"/>
    <lineage>
        <taxon>Bacteria</taxon>
        <taxon>Pseudomonadati</taxon>
        <taxon>Pseudomonadota</taxon>
        <taxon>Gammaproteobacteria</taxon>
        <taxon>Alteromonadales</taxon>
        <taxon>Alteromonadaceae</taxon>
        <taxon>Aliiglaciecola</taxon>
    </lineage>
</organism>
<dbReference type="PANTHER" id="PTHR46361">
    <property type="entry name" value="ELECTRON CARRIER/ PROTEIN DISULFIDE OXIDOREDUCTASE"/>
    <property type="match status" value="1"/>
</dbReference>
<dbReference type="Pfam" id="PF04784">
    <property type="entry name" value="DUF547"/>
    <property type="match status" value="1"/>
</dbReference>
<sequence length="268" mass="30476">MLKYMTKTLLLVTFALSIPVVSSASDLHNKWHEIVSQHVVTIDNGHSTAVDYAAIKQHHGELRAYLNSLEAVTQDGFKQWNKEQQLAFLINAYNAWTVELILTEYPDLQSIKDLGGLFSSPWSKKFIPLLGKTRSLDDIEHNLIRGSDKYNDPRIHFAVNCASIGCPALLEEAYTGEKLDEQLHAQTVRFLSDKTRNFAQDNTLNLSSIFKWYGDDFSQGFNGAMSLQQFLLQYSTALALTDKQRIALKNDAMTINFLDYNWELNAHQ</sequence>
<dbReference type="OrthoDB" id="526867at2"/>
<dbReference type="eggNOG" id="COG0398">
    <property type="taxonomic scope" value="Bacteria"/>
</dbReference>
<keyword evidence="4" id="KW-1185">Reference proteome</keyword>
<evidence type="ECO:0000259" key="2">
    <source>
        <dbReference type="Pfam" id="PF04784"/>
    </source>
</evidence>
<evidence type="ECO:0000313" key="4">
    <source>
        <dbReference type="Proteomes" id="UP000006334"/>
    </source>
</evidence>
<protein>
    <recommendedName>
        <fullName evidence="2">DUF547 domain-containing protein</fullName>
    </recommendedName>
</protein>
<keyword evidence="1" id="KW-0732">Signal</keyword>
<dbReference type="PANTHER" id="PTHR46361:SF3">
    <property type="entry name" value="ELECTRON CARRIER_ PROTEIN DISULFIDE OXIDOREDUCTASE"/>
    <property type="match status" value="1"/>
</dbReference>
<dbReference type="Proteomes" id="UP000006334">
    <property type="component" value="Unassembled WGS sequence"/>
</dbReference>
<comment type="caution">
    <text evidence="3">The sequence shown here is derived from an EMBL/GenBank/DDBJ whole genome shotgun (WGS) entry which is preliminary data.</text>
</comment>
<name>K6X7H0_9ALTE</name>